<reference evidence="5 6" key="1">
    <citation type="submission" date="2018-06" db="EMBL/GenBank/DDBJ databases">
        <title>Chryseolinea flavus sp. nov., a member of the phylum Bacteroidetes isolated from soil.</title>
        <authorList>
            <person name="Li Y."/>
            <person name="Wang J."/>
        </authorList>
    </citation>
    <scope>NUCLEOTIDE SEQUENCE [LARGE SCALE GENOMIC DNA]</scope>
    <source>
        <strain evidence="5 6">SDU1-6</strain>
    </source>
</reference>
<dbReference type="SUPFAM" id="SSF49785">
    <property type="entry name" value="Galactose-binding domain-like"/>
    <property type="match status" value="2"/>
</dbReference>
<dbReference type="InterPro" id="IPR050386">
    <property type="entry name" value="Glycosyl_hydrolase_5"/>
</dbReference>
<dbReference type="Gene3D" id="3.20.20.80">
    <property type="entry name" value="Glycosidases"/>
    <property type="match status" value="1"/>
</dbReference>
<sequence length="936" mass="103861">MKKPLPISSGHCLKTPTCSTFSIIFTLTMLFSFPLISNGQYLHRSGKKIVDGDGKEIILRGMGLGGWMLQEGYMLETSAFANPQHEIRERIVDVVGEANTVEFYDAWLANHVTERDIDSLAAWGFNSVRLPMHYNLYTLPIEAEPVAGQNTWLTKGFELTDKLLQWCEKNEMYLILDLHAAPGGQGKDAGISDYDKDKPSLWESEANKQKTIALWKKLAERYATKKWIGGYDLINETNWAFTGDNINGCNESTNVPLRTLLIAITNAIREVDANHLIFIEGNCWANNHNGLWPRWDENIAASFHKYWNYNDQGSIQGLLNLRDAQDVPLWMGESGENSNTWFTNAIKLLEENHIGWSWWPLKKVGGVNSSFSVEKKSGYSALLSYWQTGSGKPSVAVAKASLMELAEGLKIDNTLYRKDIADAMIRQVNTTATIPYTHHVAPGVVPATDFDLGRNNFAYADKDTANYHVATQTYTAWNTGWAYRNDGVDIQPTDDKHADANGYNIGWTEDGEWMQYTIDVDSNAGYNVVIRYAAASGNSQIQLTTNGNVSSSVITLPSTGGYSTYQDATISDIILPEGFQKIRLKFIKGGANLSFLKFVLSKKVSDVAFLALTGESDNTLGNSITLTLNKKVDASTLTNGTGFTVKINGNTATIQSITDVGNNRIKITLDQTFTDADNLRVSYNSDVVKSEDAKLLNHFTDLSITNALPFHFAIPTRIEAERFTVNNGLQLETTTDTGGGQNLGYTNVNDYVEYRIRVAETGHYPLKVRVASNGAAGKLKFTQHNSTGAELNSVTVNMPVTGGWQSWTTVNAMMDLEAGTSILRVSVLQPEFNLNWYEFGEPDVISSNEEKTGSLNLFPNPTSGELYIDFPKEAYSLKNSLIIRSIAGTSVRNLEQLSYENFTRQNVADLSAGLYIVEFSMNGKTFRSKVILTKDK</sequence>
<dbReference type="PANTHER" id="PTHR31297:SF13">
    <property type="entry name" value="PUTATIVE-RELATED"/>
    <property type="match status" value="1"/>
</dbReference>
<evidence type="ECO:0000256" key="2">
    <source>
        <dbReference type="ARBA" id="ARBA00022801"/>
    </source>
</evidence>
<keyword evidence="3" id="KW-0326">Glycosidase</keyword>
<comment type="caution">
    <text evidence="5">The sequence shown here is derived from an EMBL/GenBank/DDBJ whole genome shotgun (WGS) entry which is preliminary data.</text>
</comment>
<accession>A0A364XW32</accession>
<dbReference type="Gene3D" id="2.60.120.260">
    <property type="entry name" value="Galactose-binding domain-like"/>
    <property type="match status" value="2"/>
</dbReference>
<gene>
    <name evidence="5" type="ORF">DQQ10_24615</name>
</gene>
<dbReference type="Pfam" id="PF00150">
    <property type="entry name" value="Cellulase"/>
    <property type="match status" value="1"/>
</dbReference>
<dbReference type="RefSeq" id="WP_112749599.1">
    <property type="nucleotide sequence ID" value="NZ_QMFY01000019.1"/>
</dbReference>
<dbReference type="GO" id="GO:0030246">
    <property type="term" value="F:carbohydrate binding"/>
    <property type="evidence" value="ECO:0007669"/>
    <property type="project" value="InterPro"/>
</dbReference>
<dbReference type="CDD" id="cd04080">
    <property type="entry name" value="CBM6_cellulase-like"/>
    <property type="match status" value="2"/>
</dbReference>
<dbReference type="InterPro" id="IPR006584">
    <property type="entry name" value="Cellulose-bd_IV"/>
</dbReference>
<dbReference type="EMBL" id="QMFY01000019">
    <property type="protein sequence ID" value="RAV98333.1"/>
    <property type="molecule type" value="Genomic_DNA"/>
</dbReference>
<protein>
    <submittedName>
        <fullName evidence="5">Glycoside hydrolase family 5</fullName>
    </submittedName>
</protein>
<dbReference type="PROSITE" id="PS51175">
    <property type="entry name" value="CBM6"/>
    <property type="match status" value="2"/>
</dbReference>
<proteinExistence type="predicted"/>
<dbReference type="Proteomes" id="UP000251889">
    <property type="component" value="Unassembled WGS sequence"/>
</dbReference>
<dbReference type="GO" id="GO:0009251">
    <property type="term" value="P:glucan catabolic process"/>
    <property type="evidence" value="ECO:0007669"/>
    <property type="project" value="TreeGrafter"/>
</dbReference>
<organism evidence="5 6">
    <name type="scientific">Pseudochryseolinea flava</name>
    <dbReference type="NCBI Taxonomy" id="2059302"/>
    <lineage>
        <taxon>Bacteria</taxon>
        <taxon>Pseudomonadati</taxon>
        <taxon>Bacteroidota</taxon>
        <taxon>Cytophagia</taxon>
        <taxon>Cytophagales</taxon>
        <taxon>Fulvivirgaceae</taxon>
        <taxon>Pseudochryseolinea</taxon>
    </lineage>
</organism>
<dbReference type="InterPro" id="IPR017853">
    <property type="entry name" value="GH"/>
</dbReference>
<dbReference type="InterPro" id="IPR008979">
    <property type="entry name" value="Galactose-bd-like_sf"/>
</dbReference>
<dbReference type="GO" id="GO:0005576">
    <property type="term" value="C:extracellular region"/>
    <property type="evidence" value="ECO:0007669"/>
    <property type="project" value="TreeGrafter"/>
</dbReference>
<evidence type="ECO:0000256" key="1">
    <source>
        <dbReference type="ARBA" id="ARBA00022729"/>
    </source>
</evidence>
<dbReference type="NCBIfam" id="TIGR04183">
    <property type="entry name" value="Por_Secre_tail"/>
    <property type="match status" value="1"/>
</dbReference>
<dbReference type="GO" id="GO:0008422">
    <property type="term" value="F:beta-glucosidase activity"/>
    <property type="evidence" value="ECO:0007669"/>
    <property type="project" value="TreeGrafter"/>
</dbReference>
<evidence type="ECO:0000256" key="3">
    <source>
        <dbReference type="ARBA" id="ARBA00023295"/>
    </source>
</evidence>
<dbReference type="AlphaFoldDB" id="A0A364XW32"/>
<keyword evidence="2 5" id="KW-0378">Hydrolase</keyword>
<keyword evidence="1" id="KW-0732">Signal</keyword>
<dbReference type="PANTHER" id="PTHR31297">
    <property type="entry name" value="GLUCAN ENDO-1,6-BETA-GLUCOSIDASE B"/>
    <property type="match status" value="1"/>
</dbReference>
<dbReference type="Pfam" id="PF03422">
    <property type="entry name" value="CBM_6"/>
    <property type="match status" value="2"/>
</dbReference>
<dbReference type="InterPro" id="IPR026444">
    <property type="entry name" value="Secre_tail"/>
</dbReference>
<dbReference type="SUPFAM" id="SSF51445">
    <property type="entry name" value="(Trans)glycosidases"/>
    <property type="match status" value="1"/>
</dbReference>
<dbReference type="GO" id="GO:0009986">
    <property type="term" value="C:cell surface"/>
    <property type="evidence" value="ECO:0007669"/>
    <property type="project" value="TreeGrafter"/>
</dbReference>
<name>A0A364XW32_9BACT</name>
<dbReference type="InterPro" id="IPR001547">
    <property type="entry name" value="Glyco_hydro_5"/>
</dbReference>
<evidence type="ECO:0000313" key="5">
    <source>
        <dbReference type="EMBL" id="RAV98333.1"/>
    </source>
</evidence>
<keyword evidence="6" id="KW-1185">Reference proteome</keyword>
<dbReference type="Pfam" id="PF18962">
    <property type="entry name" value="Por_Secre_tail"/>
    <property type="match status" value="1"/>
</dbReference>
<feature type="domain" description="CBM6" evidence="4">
    <location>
        <begin position="472"/>
        <end position="599"/>
    </location>
</feature>
<dbReference type="OrthoDB" id="9800955at2"/>
<evidence type="ECO:0000313" key="6">
    <source>
        <dbReference type="Proteomes" id="UP000251889"/>
    </source>
</evidence>
<dbReference type="InterPro" id="IPR005084">
    <property type="entry name" value="CBM6"/>
</dbReference>
<dbReference type="SMART" id="SM00606">
    <property type="entry name" value="CBD_IV"/>
    <property type="match status" value="2"/>
</dbReference>
<evidence type="ECO:0000259" key="4">
    <source>
        <dbReference type="PROSITE" id="PS51175"/>
    </source>
</evidence>
<feature type="domain" description="CBM6" evidence="4">
    <location>
        <begin position="716"/>
        <end position="840"/>
    </location>
</feature>